<sequence>MGEPLKDKIIAQPTDFTSIEPIFLVKDVKSAVEYLKDIVKGMDIPKGKNGVLESIDVAFPDLPPDSLMEKCFNIQCLDYKENKCYGDEPENCDRRIVNTLSNENKKEAD</sequence>
<gene>
    <name evidence="1" type="ORF">LCGC14_0844140</name>
</gene>
<organism evidence="1">
    <name type="scientific">marine sediment metagenome</name>
    <dbReference type="NCBI Taxonomy" id="412755"/>
    <lineage>
        <taxon>unclassified sequences</taxon>
        <taxon>metagenomes</taxon>
        <taxon>ecological metagenomes</taxon>
    </lineage>
</organism>
<name>A0A0F9PH18_9ZZZZ</name>
<dbReference type="AlphaFoldDB" id="A0A0F9PH18"/>
<proteinExistence type="predicted"/>
<reference evidence="1" key="1">
    <citation type="journal article" date="2015" name="Nature">
        <title>Complex archaea that bridge the gap between prokaryotes and eukaryotes.</title>
        <authorList>
            <person name="Spang A."/>
            <person name="Saw J.H."/>
            <person name="Jorgensen S.L."/>
            <person name="Zaremba-Niedzwiedzka K."/>
            <person name="Martijn J."/>
            <person name="Lind A.E."/>
            <person name="van Eijk R."/>
            <person name="Schleper C."/>
            <person name="Guy L."/>
            <person name="Ettema T.J."/>
        </authorList>
    </citation>
    <scope>NUCLEOTIDE SEQUENCE</scope>
</reference>
<dbReference type="EMBL" id="LAZR01002488">
    <property type="protein sequence ID" value="KKN29449.1"/>
    <property type="molecule type" value="Genomic_DNA"/>
</dbReference>
<protein>
    <submittedName>
        <fullName evidence="1">Uncharacterized protein</fullName>
    </submittedName>
</protein>
<comment type="caution">
    <text evidence="1">The sequence shown here is derived from an EMBL/GenBank/DDBJ whole genome shotgun (WGS) entry which is preliminary data.</text>
</comment>
<evidence type="ECO:0000313" key="1">
    <source>
        <dbReference type="EMBL" id="KKN29449.1"/>
    </source>
</evidence>
<accession>A0A0F9PH18</accession>